<dbReference type="GO" id="GO:0102067">
    <property type="term" value="F:geranylgeranyl diphosphate reductase activity"/>
    <property type="evidence" value="ECO:0007669"/>
    <property type="project" value="UniProtKB-EC"/>
</dbReference>
<evidence type="ECO:0000256" key="8">
    <source>
        <dbReference type="ARBA" id="ARBA00033069"/>
    </source>
</evidence>
<evidence type="ECO:0000256" key="4">
    <source>
        <dbReference type="ARBA" id="ARBA00022857"/>
    </source>
</evidence>
<dbReference type="Proteomes" id="UP000230790">
    <property type="component" value="Unassembled WGS sequence"/>
</dbReference>
<comment type="pathway">
    <text evidence="7">Porphyrin-containing compound metabolism.</text>
</comment>
<evidence type="ECO:0000313" key="13">
    <source>
        <dbReference type="Proteomes" id="UP000230790"/>
    </source>
</evidence>
<gene>
    <name evidence="12" type="ORF">CUN48_01825</name>
</gene>
<keyword evidence="3" id="KW-0602">Photosynthesis</keyword>
<feature type="domain" description="FAD-binding" evidence="11">
    <location>
        <begin position="3"/>
        <end position="312"/>
    </location>
</feature>
<dbReference type="PANTHER" id="PTHR42685">
    <property type="entry name" value="GERANYLGERANYL DIPHOSPHATE REDUCTASE"/>
    <property type="match status" value="1"/>
</dbReference>
<dbReference type="EMBL" id="PGTN01000006">
    <property type="protein sequence ID" value="PJF48811.1"/>
    <property type="molecule type" value="Genomic_DNA"/>
</dbReference>
<keyword evidence="6" id="KW-0149">Chlorophyll biosynthesis</keyword>
<dbReference type="GO" id="GO:0015995">
    <property type="term" value="P:chlorophyll biosynthetic process"/>
    <property type="evidence" value="ECO:0007669"/>
    <property type="project" value="UniProtKB-KW"/>
</dbReference>
<dbReference type="EC" id="1.3.1.83" evidence="2"/>
<dbReference type="GO" id="GO:0071949">
    <property type="term" value="F:FAD binding"/>
    <property type="evidence" value="ECO:0007669"/>
    <property type="project" value="InterPro"/>
</dbReference>
<evidence type="ECO:0000256" key="10">
    <source>
        <dbReference type="ARBA" id="ARBA00067637"/>
    </source>
</evidence>
<evidence type="ECO:0000256" key="2">
    <source>
        <dbReference type="ARBA" id="ARBA00012380"/>
    </source>
</evidence>
<comment type="catalytic activity">
    <reaction evidence="9">
        <text>phytyl diphosphate + 3 NADP(+) = geranylgeranyl diphosphate + 3 NADPH + 3 H(+)</text>
        <dbReference type="Rhea" id="RHEA:26229"/>
        <dbReference type="ChEBI" id="CHEBI:15378"/>
        <dbReference type="ChEBI" id="CHEBI:57533"/>
        <dbReference type="ChEBI" id="CHEBI:57783"/>
        <dbReference type="ChEBI" id="CHEBI:58349"/>
        <dbReference type="ChEBI" id="CHEBI:75434"/>
        <dbReference type="EC" id="1.3.1.83"/>
    </reaction>
</comment>
<dbReference type="InterPro" id="IPR002938">
    <property type="entry name" value="FAD-bd"/>
</dbReference>
<evidence type="ECO:0000256" key="1">
    <source>
        <dbReference type="ARBA" id="ARBA00006632"/>
    </source>
</evidence>
<evidence type="ECO:0000256" key="6">
    <source>
        <dbReference type="ARBA" id="ARBA00023171"/>
    </source>
</evidence>
<dbReference type="SUPFAM" id="SSF51905">
    <property type="entry name" value="FAD/NAD(P)-binding domain"/>
    <property type="match status" value="1"/>
</dbReference>
<comment type="caution">
    <text evidence="12">The sequence shown here is derived from an EMBL/GenBank/DDBJ whole genome shotgun (WGS) entry which is preliminary data.</text>
</comment>
<dbReference type="InterPro" id="IPR010253">
    <property type="entry name" value="BchP_ChlP_pln/prok"/>
</dbReference>
<keyword evidence="5" id="KW-0560">Oxidoreductase</keyword>
<evidence type="ECO:0000256" key="9">
    <source>
        <dbReference type="ARBA" id="ARBA00047837"/>
    </source>
</evidence>
<dbReference type="Pfam" id="PF01494">
    <property type="entry name" value="FAD_binding_3"/>
    <property type="match status" value="1"/>
</dbReference>
<protein>
    <recommendedName>
        <fullName evidence="10">Geranylgeranyl diphosphate reductase</fullName>
        <ecNumber evidence="2">1.3.1.83</ecNumber>
    </recommendedName>
    <alternativeName>
        <fullName evidence="8">Geranylgeranyl reductase</fullName>
    </alternativeName>
</protein>
<dbReference type="GO" id="GO:0015979">
    <property type="term" value="P:photosynthesis"/>
    <property type="evidence" value="ECO:0007669"/>
    <property type="project" value="UniProtKB-KW"/>
</dbReference>
<evidence type="ECO:0000256" key="7">
    <source>
        <dbReference type="ARBA" id="ARBA00023444"/>
    </source>
</evidence>
<proteinExistence type="inferred from homology"/>
<dbReference type="AlphaFoldDB" id="A0A2M8QG69"/>
<dbReference type="NCBIfam" id="TIGR02032">
    <property type="entry name" value="GG-red-SF"/>
    <property type="match status" value="1"/>
</dbReference>
<reference evidence="12 13" key="1">
    <citation type="submission" date="2017-11" db="EMBL/GenBank/DDBJ databases">
        <title>Evolution of Phototrophy in the Chloroflexi Phylum Driven by Horizontal Gene Transfer.</title>
        <authorList>
            <person name="Ward L.M."/>
            <person name="Hemp J."/>
            <person name="Shih P.M."/>
            <person name="Mcglynn S.E."/>
            <person name="Fischer W."/>
        </authorList>
    </citation>
    <scope>NUCLEOTIDE SEQUENCE [LARGE SCALE GENOMIC DNA]</scope>
    <source>
        <strain evidence="12">JP3_7</strain>
    </source>
</reference>
<comment type="similarity">
    <text evidence="1">Belongs to the geranylgeranyl reductase family. ChlP subfamily.</text>
</comment>
<accession>A0A2M8QG69</accession>
<keyword evidence="4" id="KW-0521">NADP</keyword>
<dbReference type="Gene3D" id="3.50.50.60">
    <property type="entry name" value="FAD/NAD(P)-binding domain"/>
    <property type="match status" value="1"/>
</dbReference>
<dbReference type="GO" id="GO:0045550">
    <property type="term" value="F:geranylgeranyl reductase activity"/>
    <property type="evidence" value="ECO:0007669"/>
    <property type="project" value="InterPro"/>
</dbReference>
<name>A0A2M8QG69_9CHLR</name>
<dbReference type="NCBIfam" id="TIGR02023">
    <property type="entry name" value="BchP-ChlP"/>
    <property type="match status" value="1"/>
</dbReference>
<dbReference type="PRINTS" id="PR00420">
    <property type="entry name" value="RNGMNOXGNASE"/>
</dbReference>
<dbReference type="PANTHER" id="PTHR42685:SF4">
    <property type="entry name" value="GERANYLGERANYL DIPHOSPHATE REDUCTASE, CHLOROPLASTIC"/>
    <property type="match status" value="1"/>
</dbReference>
<dbReference type="InterPro" id="IPR050407">
    <property type="entry name" value="Geranylgeranyl_reductase"/>
</dbReference>
<evidence type="ECO:0000259" key="11">
    <source>
        <dbReference type="Pfam" id="PF01494"/>
    </source>
</evidence>
<evidence type="ECO:0000256" key="3">
    <source>
        <dbReference type="ARBA" id="ARBA00022531"/>
    </source>
</evidence>
<sequence length="410" mass="45979">MSRVLVVGSSVGGSTAANTLRDLGVETILLERDLNYVKPCGGAVPPRVFSDWDLPHDLIDRKVTIAVVCSPRHYSEFPVLSSHPAPETDFIAMVRREKFDRYIRDRAVRKGAELIEGKLEHVEFGPRGIRATYEDKRNKTHIIEADAVIGADGAYSTVAKSLGLERLPMAVAYQERIRLPAHAMTYWEKRAALYLGDDVSPDLYAWVFPKYDHVAAGIGAGAGKTKAARQLLANLKHKLRDQLGEGLSVKFEAHHLPMHPRKHLSYDRAALVGDAAGLVQQTSGEGIYWAMKSGEMAARAIAKHLDAPTAANLRQDYDAPWWKAYRPTYLFLAFLQRISYNGDLQREIFAKMCDDPDVQRLTFDGYLTKHIEPAPWTVQMRITRHWLSTAVHEWMRQQKEKTSSSSASSG</sequence>
<evidence type="ECO:0000256" key="5">
    <source>
        <dbReference type="ARBA" id="ARBA00023002"/>
    </source>
</evidence>
<dbReference type="InterPro" id="IPR036188">
    <property type="entry name" value="FAD/NAD-bd_sf"/>
</dbReference>
<dbReference type="InterPro" id="IPR011777">
    <property type="entry name" value="Geranylgeranyl_Rdtase_fam"/>
</dbReference>
<dbReference type="FunFam" id="3.50.50.60:FF:000083">
    <property type="entry name" value="Geranylgeranyl diphosphate reductase"/>
    <property type="match status" value="1"/>
</dbReference>
<organism evidence="12 13">
    <name type="scientific">Candidatus Thermofonsia Clade 3 bacterium</name>
    <dbReference type="NCBI Taxonomy" id="2364212"/>
    <lineage>
        <taxon>Bacteria</taxon>
        <taxon>Bacillati</taxon>
        <taxon>Chloroflexota</taxon>
        <taxon>Candidatus Thermofontia</taxon>
        <taxon>Candidatus Thermofonsia Clade 3</taxon>
    </lineage>
</organism>
<evidence type="ECO:0000313" key="12">
    <source>
        <dbReference type="EMBL" id="PJF48811.1"/>
    </source>
</evidence>